<keyword evidence="3" id="KW-1185">Reference proteome</keyword>
<evidence type="ECO:0008006" key="4">
    <source>
        <dbReference type="Google" id="ProtNLM"/>
    </source>
</evidence>
<accession>A0A2I0JSN6</accession>
<dbReference type="Proteomes" id="UP000233551">
    <property type="component" value="Unassembled WGS sequence"/>
</dbReference>
<evidence type="ECO:0000313" key="3">
    <source>
        <dbReference type="Proteomes" id="UP000233551"/>
    </source>
</evidence>
<protein>
    <recommendedName>
        <fullName evidence="4">Secreted protein</fullName>
    </recommendedName>
</protein>
<evidence type="ECO:0000313" key="2">
    <source>
        <dbReference type="EMBL" id="PKI59271.1"/>
    </source>
</evidence>
<name>A0A2I0JSN6_PUNGR</name>
<comment type="caution">
    <text evidence="2">The sequence shown here is derived from an EMBL/GenBank/DDBJ whole genome shotgun (WGS) entry which is preliminary data.</text>
</comment>
<reference evidence="2 3" key="1">
    <citation type="submission" date="2017-11" db="EMBL/GenBank/DDBJ databases">
        <title>De-novo sequencing of pomegranate (Punica granatum L.) genome.</title>
        <authorList>
            <person name="Akparov Z."/>
            <person name="Amiraslanov A."/>
            <person name="Hajiyeva S."/>
            <person name="Abbasov M."/>
            <person name="Kaur K."/>
            <person name="Hamwieh A."/>
            <person name="Solovyev V."/>
            <person name="Salamov A."/>
            <person name="Braich B."/>
            <person name="Kosarev P."/>
            <person name="Mahmoud A."/>
            <person name="Hajiyev E."/>
            <person name="Babayeva S."/>
            <person name="Izzatullayeva V."/>
            <person name="Mammadov A."/>
            <person name="Mammadov A."/>
            <person name="Sharifova S."/>
            <person name="Ojaghi J."/>
            <person name="Eynullazada K."/>
            <person name="Bayramov B."/>
            <person name="Abdulazimova A."/>
            <person name="Shahmuradov I."/>
        </authorList>
    </citation>
    <scope>NUCLEOTIDE SEQUENCE [LARGE SCALE GENOMIC DNA]</scope>
    <source>
        <strain evidence="3">cv. AG2017</strain>
        <tissue evidence="2">Leaf</tissue>
    </source>
</reference>
<feature type="chain" id="PRO_5014162525" description="Secreted protein" evidence="1">
    <location>
        <begin position="27"/>
        <end position="76"/>
    </location>
</feature>
<dbReference type="AlphaFoldDB" id="A0A2I0JSN6"/>
<proteinExistence type="predicted"/>
<dbReference type="EMBL" id="PGOL01001311">
    <property type="protein sequence ID" value="PKI59271.1"/>
    <property type="molecule type" value="Genomic_DNA"/>
</dbReference>
<evidence type="ECO:0000256" key="1">
    <source>
        <dbReference type="SAM" id="SignalP"/>
    </source>
</evidence>
<keyword evidence="1" id="KW-0732">Signal</keyword>
<feature type="signal peptide" evidence="1">
    <location>
        <begin position="1"/>
        <end position="26"/>
    </location>
</feature>
<gene>
    <name evidence="2" type="ORF">CRG98_020351</name>
</gene>
<sequence length="76" mass="8416">MARLVGLPTRLAGCCIIVLHLGFPQAHDSETSPQFDITTTSLADLRWLRWRAAVVAVATCSGVRVEWKISQIRLIV</sequence>
<organism evidence="2 3">
    <name type="scientific">Punica granatum</name>
    <name type="common">Pomegranate</name>
    <dbReference type="NCBI Taxonomy" id="22663"/>
    <lineage>
        <taxon>Eukaryota</taxon>
        <taxon>Viridiplantae</taxon>
        <taxon>Streptophyta</taxon>
        <taxon>Embryophyta</taxon>
        <taxon>Tracheophyta</taxon>
        <taxon>Spermatophyta</taxon>
        <taxon>Magnoliopsida</taxon>
        <taxon>eudicotyledons</taxon>
        <taxon>Gunneridae</taxon>
        <taxon>Pentapetalae</taxon>
        <taxon>rosids</taxon>
        <taxon>malvids</taxon>
        <taxon>Myrtales</taxon>
        <taxon>Lythraceae</taxon>
        <taxon>Punica</taxon>
    </lineage>
</organism>